<evidence type="ECO:0000313" key="4">
    <source>
        <dbReference type="Proteomes" id="UP000474175"/>
    </source>
</evidence>
<evidence type="ECO:0000259" key="2">
    <source>
        <dbReference type="Pfam" id="PF13568"/>
    </source>
</evidence>
<dbReference type="EMBL" id="JAAFZH010000012">
    <property type="protein sequence ID" value="NDU97555.1"/>
    <property type="molecule type" value="Genomic_DNA"/>
</dbReference>
<name>A0A6L9LAF3_9BACT</name>
<feature type="domain" description="Outer membrane protein beta-barrel" evidence="2">
    <location>
        <begin position="28"/>
        <end position="188"/>
    </location>
</feature>
<evidence type="ECO:0000313" key="3">
    <source>
        <dbReference type="EMBL" id="NDU97555.1"/>
    </source>
</evidence>
<dbReference type="InterPro" id="IPR025665">
    <property type="entry name" value="Beta-barrel_OMP_2"/>
</dbReference>
<keyword evidence="4" id="KW-1185">Reference proteome</keyword>
<dbReference type="Proteomes" id="UP000474175">
    <property type="component" value="Unassembled WGS sequence"/>
</dbReference>
<accession>A0A6L9LAF3</accession>
<reference evidence="3 4" key="1">
    <citation type="submission" date="2020-02" db="EMBL/GenBank/DDBJ databases">
        <title>Draft genome sequence of two Spirosoma agri KCTC 52727 and Spirosoma terrae KCTC 52035.</title>
        <authorList>
            <person name="Rojas J."/>
            <person name="Ambika Manirajan B."/>
            <person name="Suarez C."/>
            <person name="Ratering S."/>
            <person name="Schnell S."/>
        </authorList>
    </citation>
    <scope>NUCLEOTIDE SEQUENCE [LARGE SCALE GENOMIC DNA]</scope>
    <source>
        <strain evidence="3 4">KCTC 52035</strain>
    </source>
</reference>
<comment type="caution">
    <text evidence="3">The sequence shown here is derived from an EMBL/GenBank/DDBJ whole genome shotgun (WGS) entry which is preliminary data.</text>
</comment>
<protein>
    <submittedName>
        <fullName evidence="3">PorT family protein</fullName>
    </submittedName>
</protein>
<feature type="signal peptide" evidence="1">
    <location>
        <begin position="1"/>
        <end position="18"/>
    </location>
</feature>
<sequence>MKNKMNALLAAAFLTAGAIVSGSTDTLAQGRTRVGLKGGLNASSLYYDSQGVSNKNERIGFHAGIFAQAPLGEFFAIQPELLYTTKGASADYNVLGFNGKNTFRLNYAELPVLATFKLGQAVELQAGPYVSYLLNSDVNSNGDFGTGTTAINRDNFNKIDYGLAGGLNIYFGKAFVGARYAQGLQNIANSGAAQTILGNAKNGVGLLSVGFSFN</sequence>
<dbReference type="RefSeq" id="WP_163953458.1">
    <property type="nucleotide sequence ID" value="NZ_JAAFZH010000012.1"/>
</dbReference>
<keyword evidence="1" id="KW-0732">Signal</keyword>
<proteinExistence type="predicted"/>
<dbReference type="Pfam" id="PF13568">
    <property type="entry name" value="OMP_b-brl_2"/>
    <property type="match status" value="1"/>
</dbReference>
<feature type="chain" id="PRO_5026926557" evidence="1">
    <location>
        <begin position="19"/>
        <end position="214"/>
    </location>
</feature>
<gene>
    <name evidence="3" type="ORF">GK108_21910</name>
</gene>
<organism evidence="3 4">
    <name type="scientific">Spirosoma terrae</name>
    <dbReference type="NCBI Taxonomy" id="1968276"/>
    <lineage>
        <taxon>Bacteria</taxon>
        <taxon>Pseudomonadati</taxon>
        <taxon>Bacteroidota</taxon>
        <taxon>Cytophagia</taxon>
        <taxon>Cytophagales</taxon>
        <taxon>Cytophagaceae</taxon>
        <taxon>Spirosoma</taxon>
    </lineage>
</organism>
<evidence type="ECO:0000256" key="1">
    <source>
        <dbReference type="SAM" id="SignalP"/>
    </source>
</evidence>
<dbReference type="AlphaFoldDB" id="A0A6L9LAF3"/>